<comment type="caution">
    <text evidence="2">The sequence shown here is derived from an EMBL/GenBank/DDBJ whole genome shotgun (WGS) entry which is preliminary data.</text>
</comment>
<reference evidence="2" key="1">
    <citation type="submission" date="2020-07" db="EMBL/GenBank/DDBJ databases">
        <title>Draft Genome Sequence of a Deep-Sea Yeast, Naganishia (Cryptococcus) liquefaciens strain N6.</title>
        <authorList>
            <person name="Han Y.W."/>
            <person name="Kajitani R."/>
            <person name="Morimoto H."/>
            <person name="Parhat M."/>
            <person name="Tsubouchi H."/>
            <person name="Bakenova O."/>
            <person name="Ogata M."/>
            <person name="Argunhan B."/>
            <person name="Aoki R."/>
            <person name="Kajiwara S."/>
            <person name="Itoh T."/>
            <person name="Iwasaki H."/>
        </authorList>
    </citation>
    <scope>NUCLEOTIDE SEQUENCE</scope>
    <source>
        <strain evidence="2">N6</strain>
    </source>
</reference>
<name>A0A8H3YH56_9TREE</name>
<proteinExistence type="predicted"/>
<protein>
    <submittedName>
        <fullName evidence="2">Uncharacterized protein</fullName>
    </submittedName>
</protein>
<accession>A0A8H3YH56</accession>
<feature type="compositionally biased region" description="Basic and acidic residues" evidence="1">
    <location>
        <begin position="148"/>
        <end position="168"/>
    </location>
</feature>
<evidence type="ECO:0000313" key="3">
    <source>
        <dbReference type="Proteomes" id="UP000620104"/>
    </source>
</evidence>
<dbReference type="EMBL" id="BLZA01000032">
    <property type="protein sequence ID" value="GHJ89003.1"/>
    <property type="molecule type" value="Genomic_DNA"/>
</dbReference>
<evidence type="ECO:0000256" key="1">
    <source>
        <dbReference type="SAM" id="MobiDB-lite"/>
    </source>
</evidence>
<sequence length="168" mass="19027">MAGRADEWDEKIDKLDASLESIRTYVTERKTSSAIPGTEDLSKAQMSIFDCESVLEEYIKFLDQLSNFVTENSQTIDSYFQARDSPSSDPKEIDEWTPYTHHDVIQVINEDGLDGRKTFLEQVQEVIDTLTSQWNLSGETVLIVPQSLREDVSGEETTGKGHKESKES</sequence>
<keyword evidence="3" id="KW-1185">Reference proteome</keyword>
<dbReference type="AlphaFoldDB" id="A0A8H3YH56"/>
<evidence type="ECO:0000313" key="2">
    <source>
        <dbReference type="EMBL" id="GHJ89003.1"/>
    </source>
</evidence>
<organism evidence="2 3">
    <name type="scientific">Naganishia liquefaciens</name>
    <dbReference type="NCBI Taxonomy" id="104408"/>
    <lineage>
        <taxon>Eukaryota</taxon>
        <taxon>Fungi</taxon>
        <taxon>Dikarya</taxon>
        <taxon>Basidiomycota</taxon>
        <taxon>Agaricomycotina</taxon>
        <taxon>Tremellomycetes</taxon>
        <taxon>Filobasidiales</taxon>
        <taxon>Filobasidiaceae</taxon>
        <taxon>Naganishia</taxon>
    </lineage>
</organism>
<feature type="region of interest" description="Disordered" evidence="1">
    <location>
        <begin position="147"/>
        <end position="168"/>
    </location>
</feature>
<gene>
    <name evidence="2" type="ORF">NliqN6_5405</name>
</gene>
<dbReference type="Proteomes" id="UP000620104">
    <property type="component" value="Unassembled WGS sequence"/>
</dbReference>